<dbReference type="Proteomes" id="UP000887568">
    <property type="component" value="Unplaced"/>
</dbReference>
<evidence type="ECO:0000256" key="1">
    <source>
        <dbReference type="SAM" id="Coils"/>
    </source>
</evidence>
<evidence type="ECO:0000313" key="5">
    <source>
        <dbReference type="Proteomes" id="UP000887568"/>
    </source>
</evidence>
<feature type="compositionally biased region" description="Polar residues" evidence="2">
    <location>
        <begin position="649"/>
        <end position="659"/>
    </location>
</feature>
<dbReference type="Gene3D" id="1.10.533.10">
    <property type="entry name" value="Death Domain, Fas"/>
    <property type="match status" value="1"/>
</dbReference>
<dbReference type="GO" id="GO:0042981">
    <property type="term" value="P:regulation of apoptotic process"/>
    <property type="evidence" value="ECO:0007669"/>
    <property type="project" value="InterPro"/>
</dbReference>
<feature type="region of interest" description="Disordered" evidence="2">
    <location>
        <begin position="619"/>
        <end position="659"/>
    </location>
</feature>
<reference evidence="4" key="1">
    <citation type="submission" date="2022-11" db="UniProtKB">
        <authorList>
            <consortium name="EnsemblMetazoa"/>
        </authorList>
    </citation>
    <scope>IDENTIFICATION</scope>
</reference>
<protein>
    <recommendedName>
        <fullName evidence="3">CARD domain-containing protein</fullName>
    </recommendedName>
</protein>
<feature type="region of interest" description="Disordered" evidence="2">
    <location>
        <begin position="501"/>
        <end position="532"/>
    </location>
</feature>
<feature type="region of interest" description="Disordered" evidence="2">
    <location>
        <begin position="672"/>
        <end position="691"/>
    </location>
</feature>
<dbReference type="CDD" id="cd01671">
    <property type="entry name" value="CARD"/>
    <property type="match status" value="1"/>
</dbReference>
<feature type="coiled-coil region" evidence="1">
    <location>
        <begin position="169"/>
        <end position="297"/>
    </location>
</feature>
<feature type="compositionally biased region" description="Polar residues" evidence="2">
    <location>
        <begin position="514"/>
        <end position="532"/>
    </location>
</feature>
<name>A0A914ALS0_PATMI</name>
<dbReference type="InterPro" id="IPR011029">
    <property type="entry name" value="DEATH-like_dom_sf"/>
</dbReference>
<sequence>MFPSVQRATPHRARTESTGSSGRDGTMEEENRKMMHQLEIHREVLCNQVNARRLLDRMRSRRIFTKDECEEILNEMVNPSSTTKAGCFLDNLQRKGQSGYNVFLECLGEMHPDLYELLTGHQPVAPVNPSSSVCSYVYKFPNKVGDVIGDLTQEAEELHRNLYFCNQLRIDQERKIKSLNEALEIASKKAGQFDKLKNAKRRAENKVSVLEDDIRTILGNSLRHKEEKDQAMASLREKIKEIHELERRLQQAEDQAEVRRQKWYQTCMDKQQLKVDKEEMLRQMSTMEEELKQAKRNEDVRKSMSYASNELPIDNHSQATINILDEELKNYKEKCEELAGSLLQARNDLHRGDTELEKCKTENEELKQKEKSAIKMAELFKTQYNVTWQELNRVKQQRIKAIDERDKAQMESQTHLAELHQQQEILHAQLQNLQLIHLCQQCSMANTQQVQKFLDAEYTDAVSPIFEEDVSSSNSIDLPPCPRPRVYNIARDVEITDKVRDQVSNKDTFPDESFSYTPSPDESQLDDSTSSYPWFQRHESHTLGDSRKVHPGSMKSPHMLSLWNGSCDSDDEDLDSDDLDSIDSGDEQTNTGRVGKLTSNPYRRSQSWDNLLYNTATSDTMQDTCEPPSKHQPTSAYGSDDKDLKKTQKPTSNPYRRSQSWDNLLYNTATSDTMQDTCEPPSKHQSTRYVI</sequence>
<dbReference type="OrthoDB" id="8868836at2759"/>
<keyword evidence="5" id="KW-1185">Reference proteome</keyword>
<accession>A0A914ALS0</accession>
<feature type="compositionally biased region" description="Polar residues" evidence="2">
    <location>
        <begin position="588"/>
        <end position="602"/>
    </location>
</feature>
<feature type="compositionally biased region" description="Acidic residues" evidence="2">
    <location>
        <begin position="568"/>
        <end position="586"/>
    </location>
</feature>
<evidence type="ECO:0000259" key="3">
    <source>
        <dbReference type="PROSITE" id="PS50209"/>
    </source>
</evidence>
<organism evidence="4 5">
    <name type="scientific">Patiria miniata</name>
    <name type="common">Bat star</name>
    <name type="synonym">Asterina miniata</name>
    <dbReference type="NCBI Taxonomy" id="46514"/>
    <lineage>
        <taxon>Eukaryota</taxon>
        <taxon>Metazoa</taxon>
        <taxon>Echinodermata</taxon>
        <taxon>Eleutherozoa</taxon>
        <taxon>Asterozoa</taxon>
        <taxon>Asteroidea</taxon>
        <taxon>Valvatacea</taxon>
        <taxon>Valvatida</taxon>
        <taxon>Asterinidae</taxon>
        <taxon>Patiria</taxon>
    </lineage>
</organism>
<feature type="domain" description="CARD" evidence="3">
    <location>
        <begin position="30"/>
        <end position="122"/>
    </location>
</feature>
<feature type="region of interest" description="Disordered" evidence="2">
    <location>
        <begin position="560"/>
        <end position="602"/>
    </location>
</feature>
<feature type="coiled-coil region" evidence="1">
    <location>
        <begin position="321"/>
        <end position="411"/>
    </location>
</feature>
<dbReference type="PROSITE" id="PS50209">
    <property type="entry name" value="CARD"/>
    <property type="match status" value="1"/>
</dbReference>
<dbReference type="Pfam" id="PF00619">
    <property type="entry name" value="CARD"/>
    <property type="match status" value="1"/>
</dbReference>
<dbReference type="EnsemblMetazoa" id="XM_038208600.1">
    <property type="protein sequence ID" value="XP_038064528.1"/>
    <property type="gene ID" value="LOC119734953"/>
</dbReference>
<feature type="region of interest" description="Disordered" evidence="2">
    <location>
        <begin position="1"/>
        <end position="29"/>
    </location>
</feature>
<proteinExistence type="predicted"/>
<dbReference type="RefSeq" id="XP_038064528.1">
    <property type="nucleotide sequence ID" value="XM_038208600.1"/>
</dbReference>
<keyword evidence="1" id="KW-0175">Coiled coil</keyword>
<dbReference type="GeneID" id="119734953"/>
<dbReference type="AlphaFoldDB" id="A0A914ALS0"/>
<dbReference type="SUPFAM" id="SSF47986">
    <property type="entry name" value="DEATH domain"/>
    <property type="match status" value="1"/>
</dbReference>
<evidence type="ECO:0000313" key="4">
    <source>
        <dbReference type="EnsemblMetazoa" id="XP_038064528.1"/>
    </source>
</evidence>
<dbReference type="OMA" id="CELICTE"/>
<dbReference type="InterPro" id="IPR001315">
    <property type="entry name" value="CARD"/>
</dbReference>
<evidence type="ECO:0000256" key="2">
    <source>
        <dbReference type="SAM" id="MobiDB-lite"/>
    </source>
</evidence>